<dbReference type="EMBL" id="OY731402">
    <property type="protein sequence ID" value="CAJ1957213.1"/>
    <property type="molecule type" value="Genomic_DNA"/>
</dbReference>
<dbReference type="Gramene" id="rna-AYBTSS11_LOCUS17078">
    <property type="protein sequence ID" value="CAJ1957213.1"/>
    <property type="gene ID" value="gene-AYBTSS11_LOCUS17078"/>
</dbReference>
<dbReference type="GO" id="GO:0003682">
    <property type="term" value="F:chromatin binding"/>
    <property type="evidence" value="ECO:0007669"/>
    <property type="project" value="TreeGrafter"/>
</dbReference>
<feature type="transmembrane region" description="Helical" evidence="4">
    <location>
        <begin position="251"/>
        <end position="271"/>
    </location>
</feature>
<sequence>MKGWQSWKSVNSWSQLTTLASLLFAKDEKIETADLLGECWFFDNLLKITPRMTRCYSDPYPSTSLISPPDFWLKNSDVSSYSSRSKPPNNGALVHPKKIQRAPSMPPLRLERNWCTKQQILWSLAQPVNSAQMKGHHNKPEWLRCSFTWASGAGKTLVVQSLIKGLHTYVVSTLLALMDGLKSRGSVVITGATNRPESVDPALKLPGRFDRLCTQAAINAAPCSMFVTYSHYALFLYLYILLIVYTKGKSLLIAGGCTWMIFFKNSILFELKRKTCSGILSADDVIICSNDTVDDANDNNLKLVSLEHDSCEHTTKVTPASGGSLNTNLTCENHQSEGEDCRFLVPRDGHDLETLKENHNEIPSETTGYLTSNDKNVCGELGVSNNLSKSMGTQSVVLSENGLHTAVEPETQNVEICNFPDSDQPLGCPRPRKILALNQVPVDSGVICLYQCCPACLHSLHLLMKKTVRFC</sequence>
<evidence type="ECO:0000259" key="5">
    <source>
        <dbReference type="Pfam" id="PF00004"/>
    </source>
</evidence>
<dbReference type="InterPro" id="IPR045199">
    <property type="entry name" value="ATAD2-like"/>
</dbReference>
<dbReference type="GO" id="GO:0045815">
    <property type="term" value="P:transcription initiation-coupled chromatin remodeling"/>
    <property type="evidence" value="ECO:0007669"/>
    <property type="project" value="TreeGrafter"/>
</dbReference>
<evidence type="ECO:0000313" key="6">
    <source>
        <dbReference type="EMBL" id="CAJ1957213.1"/>
    </source>
</evidence>
<organism evidence="6 7">
    <name type="scientific">Sphenostylis stenocarpa</name>
    <dbReference type="NCBI Taxonomy" id="92480"/>
    <lineage>
        <taxon>Eukaryota</taxon>
        <taxon>Viridiplantae</taxon>
        <taxon>Streptophyta</taxon>
        <taxon>Embryophyta</taxon>
        <taxon>Tracheophyta</taxon>
        <taxon>Spermatophyta</taxon>
        <taxon>Magnoliopsida</taxon>
        <taxon>eudicotyledons</taxon>
        <taxon>Gunneridae</taxon>
        <taxon>Pentapetalae</taxon>
        <taxon>rosids</taxon>
        <taxon>fabids</taxon>
        <taxon>Fabales</taxon>
        <taxon>Fabaceae</taxon>
        <taxon>Papilionoideae</taxon>
        <taxon>50 kb inversion clade</taxon>
        <taxon>NPAAA clade</taxon>
        <taxon>indigoferoid/millettioid clade</taxon>
        <taxon>Phaseoleae</taxon>
        <taxon>Sphenostylis</taxon>
    </lineage>
</organism>
<dbReference type="InterPro" id="IPR003959">
    <property type="entry name" value="ATPase_AAA_core"/>
</dbReference>
<protein>
    <recommendedName>
        <fullName evidence="5">ATPase AAA-type core domain-containing protein</fullName>
    </recommendedName>
</protein>
<dbReference type="InterPro" id="IPR027417">
    <property type="entry name" value="P-loop_NTPase"/>
</dbReference>
<dbReference type="GO" id="GO:0006334">
    <property type="term" value="P:nucleosome assembly"/>
    <property type="evidence" value="ECO:0007669"/>
    <property type="project" value="TreeGrafter"/>
</dbReference>
<dbReference type="PANTHER" id="PTHR23069:SF7">
    <property type="entry name" value="P-LOOP CONTAINING NUCLEOSIDE TRIPHOSPHATE HYDROLASES SUPERFAMILY PROTEIN"/>
    <property type="match status" value="1"/>
</dbReference>
<accession>A0AA86SN46</accession>
<evidence type="ECO:0000256" key="2">
    <source>
        <dbReference type="ARBA" id="ARBA00022741"/>
    </source>
</evidence>
<dbReference type="SUPFAM" id="SSF52540">
    <property type="entry name" value="P-loop containing nucleoside triphosphate hydrolases"/>
    <property type="match status" value="1"/>
</dbReference>
<dbReference type="GO" id="GO:0005634">
    <property type="term" value="C:nucleus"/>
    <property type="evidence" value="ECO:0007669"/>
    <property type="project" value="TreeGrafter"/>
</dbReference>
<dbReference type="GO" id="GO:0005524">
    <property type="term" value="F:ATP binding"/>
    <property type="evidence" value="ECO:0007669"/>
    <property type="project" value="UniProtKB-KW"/>
</dbReference>
<feature type="domain" description="ATPase AAA-type core" evidence="5">
    <location>
        <begin position="169"/>
        <end position="212"/>
    </location>
</feature>
<dbReference type="Pfam" id="PF00004">
    <property type="entry name" value="AAA"/>
    <property type="match status" value="1"/>
</dbReference>
<dbReference type="GO" id="GO:0042393">
    <property type="term" value="F:histone binding"/>
    <property type="evidence" value="ECO:0007669"/>
    <property type="project" value="TreeGrafter"/>
</dbReference>
<keyword evidence="4" id="KW-1133">Transmembrane helix</keyword>
<dbReference type="AlphaFoldDB" id="A0AA86SN46"/>
<dbReference type="GO" id="GO:0006337">
    <property type="term" value="P:nucleosome disassembly"/>
    <property type="evidence" value="ECO:0007669"/>
    <property type="project" value="TreeGrafter"/>
</dbReference>
<proteinExistence type="inferred from homology"/>
<keyword evidence="4" id="KW-0472">Membrane</keyword>
<feature type="transmembrane region" description="Helical" evidence="4">
    <location>
        <begin position="226"/>
        <end position="245"/>
    </location>
</feature>
<evidence type="ECO:0000313" key="7">
    <source>
        <dbReference type="Proteomes" id="UP001189624"/>
    </source>
</evidence>
<evidence type="ECO:0000256" key="3">
    <source>
        <dbReference type="ARBA" id="ARBA00022840"/>
    </source>
</evidence>
<dbReference type="Proteomes" id="UP001189624">
    <property type="component" value="Chromosome 5"/>
</dbReference>
<keyword evidence="7" id="KW-1185">Reference proteome</keyword>
<dbReference type="Gene3D" id="3.40.50.300">
    <property type="entry name" value="P-loop containing nucleotide triphosphate hydrolases"/>
    <property type="match status" value="1"/>
</dbReference>
<dbReference type="GO" id="GO:0016887">
    <property type="term" value="F:ATP hydrolysis activity"/>
    <property type="evidence" value="ECO:0007669"/>
    <property type="project" value="InterPro"/>
</dbReference>
<dbReference type="PANTHER" id="PTHR23069">
    <property type="entry name" value="AAA DOMAIN-CONTAINING"/>
    <property type="match status" value="1"/>
</dbReference>
<keyword evidence="2" id="KW-0547">Nucleotide-binding</keyword>
<comment type="similarity">
    <text evidence="1">Belongs to the AAA ATPase family.</text>
</comment>
<name>A0AA86SN46_9FABA</name>
<reference evidence="6" key="1">
    <citation type="submission" date="2023-10" db="EMBL/GenBank/DDBJ databases">
        <authorList>
            <person name="Domelevo Entfellner J.-B."/>
        </authorList>
    </citation>
    <scope>NUCLEOTIDE SEQUENCE</scope>
</reference>
<gene>
    <name evidence="6" type="ORF">AYBTSS11_LOCUS17078</name>
</gene>
<keyword evidence="3" id="KW-0067">ATP-binding</keyword>
<keyword evidence="4" id="KW-0812">Transmembrane</keyword>
<evidence type="ECO:0000256" key="1">
    <source>
        <dbReference type="ARBA" id="ARBA00006914"/>
    </source>
</evidence>
<evidence type="ECO:0000256" key="4">
    <source>
        <dbReference type="SAM" id="Phobius"/>
    </source>
</evidence>